<dbReference type="EMBL" id="JARKIK010000038">
    <property type="protein sequence ID" value="KAK8739056.1"/>
    <property type="molecule type" value="Genomic_DNA"/>
</dbReference>
<proteinExistence type="predicted"/>
<protein>
    <recommendedName>
        <fullName evidence="1">Fibrinogen C-terminal domain-containing protein</fullName>
    </recommendedName>
</protein>
<gene>
    <name evidence="2" type="ORF">OTU49_003817</name>
</gene>
<organism evidence="2 3">
    <name type="scientific">Cherax quadricarinatus</name>
    <name type="common">Australian red claw crayfish</name>
    <dbReference type="NCBI Taxonomy" id="27406"/>
    <lineage>
        <taxon>Eukaryota</taxon>
        <taxon>Metazoa</taxon>
        <taxon>Ecdysozoa</taxon>
        <taxon>Arthropoda</taxon>
        <taxon>Crustacea</taxon>
        <taxon>Multicrustacea</taxon>
        <taxon>Malacostraca</taxon>
        <taxon>Eumalacostraca</taxon>
        <taxon>Eucarida</taxon>
        <taxon>Decapoda</taxon>
        <taxon>Pleocyemata</taxon>
        <taxon>Astacidea</taxon>
        <taxon>Parastacoidea</taxon>
        <taxon>Parastacidae</taxon>
        <taxon>Cherax</taxon>
    </lineage>
</organism>
<reference evidence="2 3" key="1">
    <citation type="journal article" date="2024" name="BMC Genomics">
        <title>Genome assembly of redclaw crayfish (Cherax quadricarinatus) provides insights into its immune adaptation and hypoxia tolerance.</title>
        <authorList>
            <person name="Liu Z."/>
            <person name="Zheng J."/>
            <person name="Li H."/>
            <person name="Fang K."/>
            <person name="Wang S."/>
            <person name="He J."/>
            <person name="Zhou D."/>
            <person name="Weng S."/>
            <person name="Chi M."/>
            <person name="Gu Z."/>
            <person name="He J."/>
            <person name="Li F."/>
            <person name="Wang M."/>
        </authorList>
    </citation>
    <scope>NUCLEOTIDE SEQUENCE [LARGE SCALE GENOMIC DNA]</scope>
    <source>
        <strain evidence="2">ZL_2023a</strain>
    </source>
</reference>
<dbReference type="PANTHER" id="PTHR19143">
    <property type="entry name" value="FIBRINOGEN/TENASCIN/ANGIOPOEITIN"/>
    <property type="match status" value="1"/>
</dbReference>
<dbReference type="InterPro" id="IPR050373">
    <property type="entry name" value="Fibrinogen_C-term_domain"/>
</dbReference>
<evidence type="ECO:0000259" key="1">
    <source>
        <dbReference type="PROSITE" id="PS51406"/>
    </source>
</evidence>
<comment type="caution">
    <text evidence="2">The sequence shown here is derived from an EMBL/GenBank/DDBJ whole genome shotgun (WGS) entry which is preliminary data.</text>
</comment>
<dbReference type="SMART" id="SM00186">
    <property type="entry name" value="FBG"/>
    <property type="match status" value="1"/>
</dbReference>
<accession>A0AAW0XIH5</accession>
<name>A0AAW0XIH5_CHEQU</name>
<dbReference type="CDD" id="cd00087">
    <property type="entry name" value="FReD"/>
    <property type="match status" value="1"/>
</dbReference>
<keyword evidence="3" id="KW-1185">Reference proteome</keyword>
<evidence type="ECO:0000313" key="2">
    <source>
        <dbReference type="EMBL" id="KAK8739056.1"/>
    </source>
</evidence>
<dbReference type="InterPro" id="IPR014716">
    <property type="entry name" value="Fibrinogen_a/b/g_C_1"/>
</dbReference>
<dbReference type="NCBIfam" id="NF040941">
    <property type="entry name" value="GGGWT_bact"/>
    <property type="match status" value="1"/>
</dbReference>
<dbReference type="InterPro" id="IPR036056">
    <property type="entry name" value="Fibrinogen-like_C"/>
</dbReference>
<sequence length="312" mass="35624">MAQMLAERDSGVRVMRQWLDELQSNITSELAGYIEHDRTAFQDVVTEIVKQEVRGVTELLANNQESHHPRLDSGNHTCLPDRPADCLGYRRQGFITSGVFNIYPVSCCEPVSVWCDMTTGGGGWVVVFARVPQVEQENFARPWNDYKNGFGNPYREFWIGNDILHLMTDNVPSILRVDAENFAGIRKFGEWRSFRVANETDLYNLTIGNYWPSSSLGDDLARNNRKVFTTVDRDNDDDSGNCAEKRTGGGWWYTSCSDCNPTSVMANTDNYLTSATWKSWNKNDPKFTSLRWMQLKIRPKDSQSRARMCIGQ</sequence>
<feature type="domain" description="Fibrinogen C-terminal" evidence="1">
    <location>
        <begin position="77"/>
        <end position="301"/>
    </location>
</feature>
<dbReference type="Proteomes" id="UP001445076">
    <property type="component" value="Unassembled WGS sequence"/>
</dbReference>
<dbReference type="InterPro" id="IPR002181">
    <property type="entry name" value="Fibrinogen_a/b/g_C_dom"/>
</dbReference>
<dbReference type="Pfam" id="PF00147">
    <property type="entry name" value="Fibrinogen_C"/>
    <property type="match status" value="1"/>
</dbReference>
<dbReference type="Gene3D" id="3.90.215.10">
    <property type="entry name" value="Gamma Fibrinogen, chain A, domain 1"/>
    <property type="match status" value="1"/>
</dbReference>
<dbReference type="PROSITE" id="PS51406">
    <property type="entry name" value="FIBRINOGEN_C_2"/>
    <property type="match status" value="1"/>
</dbReference>
<dbReference type="AlphaFoldDB" id="A0AAW0XIH5"/>
<dbReference type="SUPFAM" id="SSF56496">
    <property type="entry name" value="Fibrinogen C-terminal domain-like"/>
    <property type="match status" value="1"/>
</dbReference>
<evidence type="ECO:0000313" key="3">
    <source>
        <dbReference type="Proteomes" id="UP001445076"/>
    </source>
</evidence>
<dbReference type="GO" id="GO:0005615">
    <property type="term" value="C:extracellular space"/>
    <property type="evidence" value="ECO:0007669"/>
    <property type="project" value="TreeGrafter"/>
</dbReference>